<dbReference type="InterPro" id="IPR036736">
    <property type="entry name" value="ACP-like_sf"/>
</dbReference>
<dbReference type="RefSeq" id="WP_106675183.1">
    <property type="nucleotide sequence ID" value="NZ_PXWG01000013.1"/>
</dbReference>
<evidence type="ECO:0000259" key="1">
    <source>
        <dbReference type="PROSITE" id="PS50075"/>
    </source>
</evidence>
<reference evidence="2 3" key="1">
    <citation type="submission" date="2018-03" db="EMBL/GenBank/DDBJ databases">
        <title>Chitinolytic properties of Streptosporangium nondiastaticum TBG75A20.</title>
        <authorList>
            <person name="Gayathri V."/>
            <person name="Shiburaj S."/>
        </authorList>
    </citation>
    <scope>NUCLEOTIDE SEQUENCE [LARGE SCALE GENOMIC DNA]</scope>
    <source>
        <strain evidence="2 3">TBG75A20</strain>
    </source>
</reference>
<accession>A0A9X7JSN1</accession>
<keyword evidence="3" id="KW-1185">Reference proteome</keyword>
<dbReference type="PROSITE" id="PS50075">
    <property type="entry name" value="CARRIER"/>
    <property type="match status" value="1"/>
</dbReference>
<proteinExistence type="predicted"/>
<feature type="domain" description="Carrier" evidence="1">
    <location>
        <begin position="1"/>
        <end position="76"/>
    </location>
</feature>
<dbReference type="EMBL" id="PXWG01000013">
    <property type="protein sequence ID" value="PSJ29134.1"/>
    <property type="molecule type" value="Genomic_DNA"/>
</dbReference>
<dbReference type="Pfam" id="PF00550">
    <property type="entry name" value="PP-binding"/>
    <property type="match status" value="1"/>
</dbReference>
<dbReference type="SUPFAM" id="SSF47336">
    <property type="entry name" value="ACP-like"/>
    <property type="match status" value="1"/>
</dbReference>
<sequence>MPETYDLLRSILTSNFRIPENEIQPQVTLEQLGVDSLALAELSLIIHERFGMKVDRESATRNATIAEIVDHLDALSTDMPVPS</sequence>
<comment type="caution">
    <text evidence="2">The sequence shown here is derived from an EMBL/GenBank/DDBJ whole genome shotgun (WGS) entry which is preliminary data.</text>
</comment>
<gene>
    <name evidence="2" type="ORF">B7P34_08425</name>
</gene>
<name>A0A9X7JSN1_9ACTN</name>
<dbReference type="Proteomes" id="UP000242427">
    <property type="component" value="Unassembled WGS sequence"/>
</dbReference>
<evidence type="ECO:0000313" key="3">
    <source>
        <dbReference type="Proteomes" id="UP000242427"/>
    </source>
</evidence>
<evidence type="ECO:0000313" key="2">
    <source>
        <dbReference type="EMBL" id="PSJ29134.1"/>
    </source>
</evidence>
<dbReference type="InterPro" id="IPR009081">
    <property type="entry name" value="PP-bd_ACP"/>
</dbReference>
<dbReference type="Gene3D" id="1.10.1200.10">
    <property type="entry name" value="ACP-like"/>
    <property type="match status" value="1"/>
</dbReference>
<dbReference type="OrthoDB" id="3192863at2"/>
<organism evidence="2 3">
    <name type="scientific">Streptosporangium nondiastaticum</name>
    <dbReference type="NCBI Taxonomy" id="35764"/>
    <lineage>
        <taxon>Bacteria</taxon>
        <taxon>Bacillati</taxon>
        <taxon>Actinomycetota</taxon>
        <taxon>Actinomycetes</taxon>
        <taxon>Streptosporangiales</taxon>
        <taxon>Streptosporangiaceae</taxon>
        <taxon>Streptosporangium</taxon>
    </lineage>
</organism>
<dbReference type="AlphaFoldDB" id="A0A9X7JSN1"/>
<protein>
    <submittedName>
        <fullName evidence="2">Acyl carrier protein</fullName>
    </submittedName>
</protein>